<dbReference type="Gene3D" id="3.30.450.40">
    <property type="match status" value="1"/>
</dbReference>
<gene>
    <name evidence="6" type="ORF">METUNv1_02153</name>
</gene>
<dbReference type="SUPFAM" id="SSF55785">
    <property type="entry name" value="PYP-like sensor domain (PAS domain)"/>
    <property type="match status" value="2"/>
</dbReference>
<reference evidence="6 7" key="1">
    <citation type="journal article" date="2011" name="J. Bacteriol.">
        <title>Genome sequence of Methyloversatilis universalis FAM5T, a methylotrophic representative of the order Rhodocyclales.</title>
        <authorList>
            <person name="Kittichotirat W."/>
            <person name="Good N.M."/>
            <person name="Hall R."/>
            <person name="Bringel F."/>
            <person name="Lajus A."/>
            <person name="Medigue C."/>
            <person name="Smalley N.E."/>
            <person name="Beck D."/>
            <person name="Bumgarner R."/>
            <person name="Vuilleumier S."/>
            <person name="Kalyuzhnaya M.G."/>
        </authorList>
    </citation>
    <scope>NUCLEOTIDE SEQUENCE [LARGE SCALE GENOMIC DNA]</scope>
    <source>
        <strain evidence="7">ATCC BAA-1314 / JCM 13912 / FAM5</strain>
    </source>
</reference>
<dbReference type="InterPro" id="IPR035965">
    <property type="entry name" value="PAS-like_dom_sf"/>
</dbReference>
<evidence type="ECO:0000259" key="3">
    <source>
        <dbReference type="PROSITE" id="PS50113"/>
    </source>
</evidence>
<accession>F5RCZ7</accession>
<dbReference type="PROSITE" id="PS50113">
    <property type="entry name" value="PAC"/>
    <property type="match status" value="1"/>
</dbReference>
<evidence type="ECO:0000313" key="6">
    <source>
        <dbReference type="EMBL" id="EGK71648.1"/>
    </source>
</evidence>
<dbReference type="PANTHER" id="PTHR44757:SF2">
    <property type="entry name" value="BIOFILM ARCHITECTURE MAINTENANCE PROTEIN MBAA"/>
    <property type="match status" value="1"/>
</dbReference>
<dbReference type="SUPFAM" id="SSF141868">
    <property type="entry name" value="EAL domain-like"/>
    <property type="match status" value="1"/>
</dbReference>
<dbReference type="InterPro" id="IPR029016">
    <property type="entry name" value="GAF-like_dom_sf"/>
</dbReference>
<dbReference type="Pfam" id="PF13185">
    <property type="entry name" value="GAF_2"/>
    <property type="match status" value="1"/>
</dbReference>
<dbReference type="Gene3D" id="3.20.20.450">
    <property type="entry name" value="EAL domain"/>
    <property type="match status" value="1"/>
</dbReference>
<dbReference type="PANTHER" id="PTHR44757">
    <property type="entry name" value="DIGUANYLATE CYCLASE DGCP"/>
    <property type="match status" value="1"/>
</dbReference>
<proteinExistence type="predicted"/>
<dbReference type="InterPro" id="IPR035919">
    <property type="entry name" value="EAL_sf"/>
</dbReference>
<sequence>MASGAPVFGLALLLCLCMGLMTYAHVRWDQGLAAAITARDNLAQSRRYAVLAQLDTERLLAGQTSIPRTRVLAHLDRALTVARDLRKGSGAIAGFSAQTPIPGDLAAAVDAYVAALADARALMERQLDGFEAGGSALLVAQRAIDARVVAVEETLLRHLASQRATLKRHDAITLGLVAVLGLVVLCFLYVAHRRRDLAVGALLASESRLRAFADSLPEIAFLMDRNGRYLESFGSASALLAAPPDTLVGRTLDEVFPAETSSRFLAVIRQALARQRTQSYEYALHLDGREFFFDARVSPVPGSDRVVWASWDVTARRRAEAHARALTRLYNFLSQVNQTIVWAASEDDLFERICRVAIEFGGYRMAWLMRLNDRDQPVLQASAGGAVADRALLSGQASVGRTSLTARVLRDGRLLRLGGLAGDDAWIPAARAAGLDGYVGLPLQLDGNTVAVLCLLAPEVDPDDEDEARLLEEVIMDLSFALRRLRDERERASAEQSARLLAAALRSTRDGVLLIDLAGVVVSANEAFCEQTGLDESALVGRALTEQAVFEGAAALFADIDRALRDGDAWQGEVSARRAGGEPWSGWLSCASVRDDDGQPTHRVLVLTDISQARRAEAELQHLSQYDPLTDLPNRVLIRARLVHAIELAQRRGTRVAVLFLDLDNFKTINDGLGHAAGDEVLAAVAHRLRARLRRQDTLGRQGSDEFVLVLEGVEAPAEAAVVAQGVFDSLASPVRLASGQDIYLQASMGISLYPDNGHDADDLIRDADAAMYQAKLGGRNALRFYSDEYTHAANQRLSLETGLRRALESELFELRYQPLIDLASDRLIGAEVLVRLSPAAALNSSPAEFIPIMEANGLIVPLGDFVRSQALRQGRAWLDAGLPPLTLAINLSVTEIRRGGLEQRIAQQLAESGYPVSLLELEITESGAMEQGERAQQFLEVIGSLGLRLAIDDFGTGYSSLAYLKRLPVHKLKIDRSFVCDLPDDASAVELVDTIITLGHQLGLSVLAEGVENVGQRDLLRARGCDACQGYLYAPALSAEEFERRFLRSATAG</sequence>
<keyword evidence="1" id="KW-0472">Membrane</keyword>
<dbReference type="InterPro" id="IPR003018">
    <property type="entry name" value="GAF"/>
</dbReference>
<dbReference type="SMART" id="SM00267">
    <property type="entry name" value="GGDEF"/>
    <property type="match status" value="1"/>
</dbReference>
<dbReference type="InterPro" id="IPR043128">
    <property type="entry name" value="Rev_trsase/Diguanyl_cyclase"/>
</dbReference>
<dbReference type="PROSITE" id="PS50112">
    <property type="entry name" value="PAS"/>
    <property type="match status" value="2"/>
</dbReference>
<keyword evidence="1" id="KW-0812">Transmembrane</keyword>
<dbReference type="CDD" id="cd01949">
    <property type="entry name" value="GGDEF"/>
    <property type="match status" value="1"/>
</dbReference>
<dbReference type="Gene3D" id="3.30.450.20">
    <property type="entry name" value="PAS domain"/>
    <property type="match status" value="2"/>
</dbReference>
<dbReference type="Gene3D" id="3.30.70.270">
    <property type="match status" value="1"/>
</dbReference>
<evidence type="ECO:0000256" key="1">
    <source>
        <dbReference type="SAM" id="Phobius"/>
    </source>
</evidence>
<dbReference type="Pfam" id="PF00563">
    <property type="entry name" value="EAL"/>
    <property type="match status" value="1"/>
</dbReference>
<dbReference type="CDD" id="cd00130">
    <property type="entry name" value="PAS"/>
    <property type="match status" value="1"/>
</dbReference>
<dbReference type="InterPro" id="IPR000160">
    <property type="entry name" value="GGDEF_dom"/>
</dbReference>
<dbReference type="AlphaFoldDB" id="F5RCZ7"/>
<dbReference type="Pfam" id="PF08448">
    <property type="entry name" value="PAS_4"/>
    <property type="match status" value="1"/>
</dbReference>
<evidence type="ECO:0000259" key="2">
    <source>
        <dbReference type="PROSITE" id="PS50112"/>
    </source>
</evidence>
<dbReference type="NCBIfam" id="TIGR00254">
    <property type="entry name" value="GGDEF"/>
    <property type="match status" value="1"/>
</dbReference>
<dbReference type="SMART" id="SM00091">
    <property type="entry name" value="PAS"/>
    <property type="match status" value="2"/>
</dbReference>
<dbReference type="InterPro" id="IPR052155">
    <property type="entry name" value="Biofilm_reg_signaling"/>
</dbReference>
<dbReference type="InterPro" id="IPR013656">
    <property type="entry name" value="PAS_4"/>
</dbReference>
<evidence type="ECO:0000259" key="4">
    <source>
        <dbReference type="PROSITE" id="PS50883"/>
    </source>
</evidence>
<dbReference type="SUPFAM" id="SSF55073">
    <property type="entry name" value="Nucleotide cyclase"/>
    <property type="match status" value="1"/>
</dbReference>
<feature type="domain" description="GGDEF" evidence="5">
    <location>
        <begin position="654"/>
        <end position="788"/>
    </location>
</feature>
<dbReference type="PROSITE" id="PS50883">
    <property type="entry name" value="EAL"/>
    <property type="match status" value="1"/>
</dbReference>
<dbReference type="NCBIfam" id="TIGR00229">
    <property type="entry name" value="sensory_box"/>
    <property type="match status" value="2"/>
</dbReference>
<dbReference type="Pfam" id="PF13426">
    <property type="entry name" value="PAS_9"/>
    <property type="match status" value="1"/>
</dbReference>
<dbReference type="STRING" id="1000565.METUNv1_02153"/>
<dbReference type="Pfam" id="PF00990">
    <property type="entry name" value="GGDEF"/>
    <property type="match status" value="1"/>
</dbReference>
<dbReference type="InterPro" id="IPR029787">
    <property type="entry name" value="Nucleotide_cyclase"/>
</dbReference>
<feature type="transmembrane region" description="Helical" evidence="1">
    <location>
        <begin position="171"/>
        <end position="191"/>
    </location>
</feature>
<dbReference type="PROSITE" id="PS50887">
    <property type="entry name" value="GGDEF"/>
    <property type="match status" value="1"/>
</dbReference>
<dbReference type="SUPFAM" id="SSF55781">
    <property type="entry name" value="GAF domain-like"/>
    <property type="match status" value="1"/>
</dbReference>
<dbReference type="eggNOG" id="COG5001">
    <property type="taxonomic scope" value="Bacteria"/>
</dbReference>
<feature type="domain" description="PAS" evidence="2">
    <location>
        <begin position="205"/>
        <end position="275"/>
    </location>
</feature>
<protein>
    <submittedName>
        <fullName evidence="6">Diguanylate cyclase/phosphodiesterase with PAS/PAC sensor</fullName>
    </submittedName>
</protein>
<name>F5RCZ7_METUF</name>
<dbReference type="InterPro" id="IPR001633">
    <property type="entry name" value="EAL_dom"/>
</dbReference>
<feature type="domain" description="PAC" evidence="3">
    <location>
        <begin position="570"/>
        <end position="622"/>
    </location>
</feature>
<keyword evidence="1" id="KW-1133">Transmembrane helix</keyword>
<evidence type="ECO:0000313" key="7">
    <source>
        <dbReference type="Proteomes" id="UP000005019"/>
    </source>
</evidence>
<dbReference type="CDD" id="cd01948">
    <property type="entry name" value="EAL"/>
    <property type="match status" value="1"/>
</dbReference>
<dbReference type="SMART" id="SM00052">
    <property type="entry name" value="EAL"/>
    <property type="match status" value="1"/>
</dbReference>
<keyword evidence="7" id="KW-1185">Reference proteome</keyword>
<feature type="domain" description="EAL" evidence="4">
    <location>
        <begin position="797"/>
        <end position="1051"/>
    </location>
</feature>
<dbReference type="Proteomes" id="UP000005019">
    <property type="component" value="Unassembled WGS sequence"/>
</dbReference>
<feature type="domain" description="PAS" evidence="2">
    <location>
        <begin position="497"/>
        <end position="567"/>
    </location>
</feature>
<evidence type="ECO:0000259" key="5">
    <source>
        <dbReference type="PROSITE" id="PS50887"/>
    </source>
</evidence>
<feature type="transmembrane region" description="Helical" evidence="1">
    <location>
        <begin position="6"/>
        <end position="26"/>
    </location>
</feature>
<organism evidence="6 7">
    <name type="scientific">Methyloversatilis universalis (strain ATCC BAA-1314 / DSM 25237 / JCM 13912 / CCUG 52030 / FAM5)</name>
    <dbReference type="NCBI Taxonomy" id="1000565"/>
    <lineage>
        <taxon>Bacteria</taxon>
        <taxon>Pseudomonadati</taxon>
        <taxon>Pseudomonadota</taxon>
        <taxon>Betaproteobacteria</taxon>
        <taxon>Nitrosomonadales</taxon>
        <taxon>Sterolibacteriaceae</taxon>
        <taxon>Methyloversatilis</taxon>
    </lineage>
</organism>
<dbReference type="InterPro" id="IPR000700">
    <property type="entry name" value="PAS-assoc_C"/>
</dbReference>
<dbReference type="EMBL" id="AFHG01000049">
    <property type="protein sequence ID" value="EGK71648.1"/>
    <property type="molecule type" value="Genomic_DNA"/>
</dbReference>
<dbReference type="InterPro" id="IPR000014">
    <property type="entry name" value="PAS"/>
</dbReference>
<comment type="caution">
    <text evidence="6">The sequence shown here is derived from an EMBL/GenBank/DDBJ whole genome shotgun (WGS) entry which is preliminary data.</text>
</comment>